<keyword evidence="9" id="KW-0802">TPR repeat</keyword>
<dbReference type="InterPro" id="IPR050482">
    <property type="entry name" value="Sensor_HK_TwoCompSys"/>
</dbReference>
<keyword evidence="3" id="KW-0597">Phosphoprotein</keyword>
<sequence length="655" mass="74892">MKYFKQLLLLLFLHSYFSHSQSLNEKIIQIKNNLSNPNTTDSLKIKLYSDLCWYYGSLNKDSASYYGNLALSLSQKTNNLKGQAQAYNDLGILQYKTSNFNKAVSYYKKSLVIRNKIRDTLGIASLYNKLGIAYQRIFKMDSALQYNTKALEIYEYKNIIKYSAIVRNNIANVYSGLKLHKKALKEHLIIADIRKKINDDFGLVYSYTNIGNSYLFLKDTIKSINFYNLGISIAKKNNYKKELGTLYNNLGTIHKDLGQYKKAEILLTKALNIRENINSKYGIASVKLNLGELKLRLGKLSEARKKLSNGVKLFKEINANDKILNGYNFLLQYHAHKKHTDSVLIYQKLVNTMQDSILNSRITKEIAEVQEKYNTAKKEKEIALQKEEILENELKIKNRNLYATLLGGALLIVGILSIGYYHRSSFKRKQLEKEIELKDALSKIKTQNRLQEQRLRISRDLHDNIGSQLTFIISSIDNLKYISKDLNDVLKSKLTNISDFTSDTIHQLRDTIWAMNKNEISIDDFSTRLLSFIEKAKEAVPSITFKYKNNIPSHINFTSIEGMNLFRVTQEAINNAVKYSEGDLIELNATQKDNKLQLTIQDNGKGFDINNVTLGSGLSNMEKRMSSINGSVFITSENGKGTTITLQINNTTNDV</sequence>
<evidence type="ECO:0000256" key="6">
    <source>
        <dbReference type="ARBA" id="ARBA00022777"/>
    </source>
</evidence>
<evidence type="ECO:0000256" key="10">
    <source>
        <dbReference type="SAM" id="Coils"/>
    </source>
</evidence>
<keyword evidence="5" id="KW-0547">Nucleotide-binding</keyword>
<evidence type="ECO:0000256" key="11">
    <source>
        <dbReference type="SAM" id="Phobius"/>
    </source>
</evidence>
<organism evidence="14 15">
    <name type="scientific">Tenacibaculum holothuriorum</name>
    <dbReference type="NCBI Taxonomy" id="1635173"/>
    <lineage>
        <taxon>Bacteria</taxon>
        <taxon>Pseudomonadati</taxon>
        <taxon>Bacteroidota</taxon>
        <taxon>Flavobacteriia</taxon>
        <taxon>Flavobacteriales</taxon>
        <taxon>Flavobacteriaceae</taxon>
        <taxon>Tenacibaculum</taxon>
    </lineage>
</organism>
<dbReference type="GO" id="GO:0016020">
    <property type="term" value="C:membrane"/>
    <property type="evidence" value="ECO:0007669"/>
    <property type="project" value="InterPro"/>
</dbReference>
<feature type="signal peptide" evidence="12">
    <location>
        <begin position="1"/>
        <end position="20"/>
    </location>
</feature>
<feature type="domain" description="Histidine kinase" evidence="13">
    <location>
        <begin position="460"/>
        <end position="652"/>
    </location>
</feature>
<dbReference type="EMBL" id="LAPZ01000017">
    <property type="protein sequence ID" value="OSY86906.1"/>
    <property type="molecule type" value="Genomic_DNA"/>
</dbReference>
<dbReference type="SMART" id="SM00028">
    <property type="entry name" value="TPR"/>
    <property type="match status" value="6"/>
</dbReference>
<dbReference type="InterPro" id="IPR036890">
    <property type="entry name" value="HATPase_C_sf"/>
</dbReference>
<dbReference type="Pfam" id="PF13424">
    <property type="entry name" value="TPR_12"/>
    <property type="match status" value="2"/>
</dbReference>
<dbReference type="Gene3D" id="3.30.565.10">
    <property type="entry name" value="Histidine kinase-like ATPase, C-terminal domain"/>
    <property type="match status" value="1"/>
</dbReference>
<evidence type="ECO:0000256" key="8">
    <source>
        <dbReference type="ARBA" id="ARBA00023012"/>
    </source>
</evidence>
<dbReference type="PROSITE" id="PS50005">
    <property type="entry name" value="TPR"/>
    <property type="match status" value="3"/>
</dbReference>
<dbReference type="SUPFAM" id="SSF55874">
    <property type="entry name" value="ATPase domain of HSP90 chaperone/DNA topoisomerase II/histidine kinase"/>
    <property type="match status" value="1"/>
</dbReference>
<feature type="repeat" description="TPR" evidence="9">
    <location>
        <begin position="84"/>
        <end position="117"/>
    </location>
</feature>
<dbReference type="SMART" id="SM00387">
    <property type="entry name" value="HATPase_c"/>
    <property type="match status" value="1"/>
</dbReference>
<dbReference type="AlphaFoldDB" id="A0A1Y2P8Z5"/>
<reference evidence="14 15" key="1">
    <citation type="submission" date="2015-03" db="EMBL/GenBank/DDBJ databases">
        <title>Genome sequence of Tenacibaculum sp. S2-2, isolated from intestinal microbiota of sea cucumber, Apostichopus japonicas.</title>
        <authorList>
            <person name="Shao Z."/>
            <person name="Wang L."/>
            <person name="Li X."/>
        </authorList>
    </citation>
    <scope>NUCLEOTIDE SEQUENCE [LARGE SCALE GENOMIC DNA]</scope>
    <source>
        <strain evidence="14 15">S2-2</strain>
    </source>
</reference>
<feature type="repeat" description="TPR" evidence="9">
    <location>
        <begin position="244"/>
        <end position="277"/>
    </location>
</feature>
<dbReference type="STRING" id="1635173.WH52_14070"/>
<dbReference type="PANTHER" id="PTHR24421:SF10">
    <property type="entry name" value="NITRATE_NITRITE SENSOR PROTEIN NARQ"/>
    <property type="match status" value="1"/>
</dbReference>
<dbReference type="InterPro" id="IPR005467">
    <property type="entry name" value="His_kinase_dom"/>
</dbReference>
<dbReference type="GO" id="GO:0005524">
    <property type="term" value="F:ATP binding"/>
    <property type="evidence" value="ECO:0007669"/>
    <property type="project" value="UniProtKB-KW"/>
</dbReference>
<keyword evidence="4" id="KW-0808">Transferase</keyword>
<dbReference type="Pfam" id="PF13181">
    <property type="entry name" value="TPR_8"/>
    <property type="match status" value="1"/>
</dbReference>
<keyword evidence="11" id="KW-0472">Membrane</keyword>
<dbReference type="InParanoid" id="A0A1Y2P8Z5"/>
<feature type="chain" id="PRO_5012576132" description="histidine kinase" evidence="12">
    <location>
        <begin position="21"/>
        <end position="655"/>
    </location>
</feature>
<dbReference type="SUPFAM" id="SSF48452">
    <property type="entry name" value="TPR-like"/>
    <property type="match status" value="2"/>
</dbReference>
<accession>A0A1Y2P8Z5</accession>
<evidence type="ECO:0000256" key="3">
    <source>
        <dbReference type="ARBA" id="ARBA00022553"/>
    </source>
</evidence>
<protein>
    <recommendedName>
        <fullName evidence="2">histidine kinase</fullName>
        <ecNumber evidence="2">2.7.13.3</ecNumber>
    </recommendedName>
</protein>
<dbReference type="OrthoDB" id="9778366at2"/>
<dbReference type="InterPro" id="IPR019734">
    <property type="entry name" value="TPR_rpt"/>
</dbReference>
<evidence type="ECO:0000256" key="7">
    <source>
        <dbReference type="ARBA" id="ARBA00022840"/>
    </source>
</evidence>
<comment type="caution">
    <text evidence="14">The sequence shown here is derived from an EMBL/GenBank/DDBJ whole genome shotgun (WGS) entry which is preliminary data.</text>
</comment>
<keyword evidence="11" id="KW-1133">Transmembrane helix</keyword>
<evidence type="ECO:0000256" key="12">
    <source>
        <dbReference type="SAM" id="SignalP"/>
    </source>
</evidence>
<dbReference type="Gene3D" id="1.25.40.10">
    <property type="entry name" value="Tetratricopeptide repeat domain"/>
    <property type="match status" value="2"/>
</dbReference>
<evidence type="ECO:0000256" key="2">
    <source>
        <dbReference type="ARBA" id="ARBA00012438"/>
    </source>
</evidence>
<name>A0A1Y2P8Z5_9FLAO</name>
<evidence type="ECO:0000313" key="14">
    <source>
        <dbReference type="EMBL" id="OSY86906.1"/>
    </source>
</evidence>
<dbReference type="InterPro" id="IPR011990">
    <property type="entry name" value="TPR-like_helical_dom_sf"/>
</dbReference>
<keyword evidence="7" id="KW-0067">ATP-binding</keyword>
<dbReference type="InterPro" id="IPR003594">
    <property type="entry name" value="HATPase_dom"/>
</dbReference>
<feature type="repeat" description="TPR" evidence="9">
    <location>
        <begin position="124"/>
        <end position="157"/>
    </location>
</feature>
<dbReference type="PANTHER" id="PTHR24421">
    <property type="entry name" value="NITRATE/NITRITE SENSOR PROTEIN NARX-RELATED"/>
    <property type="match status" value="1"/>
</dbReference>
<dbReference type="InterPro" id="IPR011712">
    <property type="entry name" value="Sig_transdc_His_kin_sub3_dim/P"/>
</dbReference>
<dbReference type="GO" id="GO:0046983">
    <property type="term" value="F:protein dimerization activity"/>
    <property type="evidence" value="ECO:0007669"/>
    <property type="project" value="InterPro"/>
</dbReference>
<comment type="catalytic activity">
    <reaction evidence="1">
        <text>ATP + protein L-histidine = ADP + protein N-phospho-L-histidine.</text>
        <dbReference type="EC" id="2.7.13.3"/>
    </reaction>
</comment>
<evidence type="ECO:0000256" key="1">
    <source>
        <dbReference type="ARBA" id="ARBA00000085"/>
    </source>
</evidence>
<dbReference type="RefSeq" id="WP_086031615.1">
    <property type="nucleotide sequence ID" value="NZ_LAPZ01000017.1"/>
</dbReference>
<dbReference type="PROSITE" id="PS50109">
    <property type="entry name" value="HIS_KIN"/>
    <property type="match status" value="1"/>
</dbReference>
<dbReference type="GO" id="GO:0000155">
    <property type="term" value="F:phosphorelay sensor kinase activity"/>
    <property type="evidence" value="ECO:0007669"/>
    <property type="project" value="InterPro"/>
</dbReference>
<evidence type="ECO:0000256" key="4">
    <source>
        <dbReference type="ARBA" id="ARBA00022679"/>
    </source>
</evidence>
<gene>
    <name evidence="14" type="ORF">WH52_14070</name>
</gene>
<keyword evidence="11" id="KW-0812">Transmembrane</keyword>
<dbReference type="CDD" id="cd16917">
    <property type="entry name" value="HATPase_UhpB-NarQ-NarX-like"/>
    <property type="match status" value="1"/>
</dbReference>
<keyword evidence="12" id="KW-0732">Signal</keyword>
<dbReference type="EC" id="2.7.13.3" evidence="2"/>
<feature type="transmembrane region" description="Helical" evidence="11">
    <location>
        <begin position="401"/>
        <end position="421"/>
    </location>
</feature>
<keyword evidence="10" id="KW-0175">Coiled coil</keyword>
<evidence type="ECO:0000256" key="9">
    <source>
        <dbReference type="PROSITE-ProRule" id="PRU00339"/>
    </source>
</evidence>
<evidence type="ECO:0000256" key="5">
    <source>
        <dbReference type="ARBA" id="ARBA00022741"/>
    </source>
</evidence>
<keyword evidence="6" id="KW-0418">Kinase</keyword>
<feature type="coiled-coil region" evidence="10">
    <location>
        <begin position="359"/>
        <end position="400"/>
    </location>
</feature>
<dbReference type="Gene3D" id="1.20.5.1930">
    <property type="match status" value="1"/>
</dbReference>
<proteinExistence type="predicted"/>
<keyword evidence="8" id="KW-0902">Two-component regulatory system</keyword>
<keyword evidence="15" id="KW-1185">Reference proteome</keyword>
<dbReference type="Pfam" id="PF02518">
    <property type="entry name" value="HATPase_c"/>
    <property type="match status" value="1"/>
</dbReference>
<dbReference type="Proteomes" id="UP000194221">
    <property type="component" value="Unassembled WGS sequence"/>
</dbReference>
<dbReference type="Pfam" id="PF07730">
    <property type="entry name" value="HisKA_3"/>
    <property type="match status" value="1"/>
</dbReference>
<evidence type="ECO:0000259" key="13">
    <source>
        <dbReference type="PROSITE" id="PS50109"/>
    </source>
</evidence>
<evidence type="ECO:0000313" key="15">
    <source>
        <dbReference type="Proteomes" id="UP000194221"/>
    </source>
</evidence>